<proteinExistence type="predicted"/>
<keyword evidence="3" id="KW-1185">Reference proteome</keyword>
<dbReference type="PANTHER" id="PTHR42345:SF2">
    <property type="entry name" value="HELICASE-LIKE PROTEIN"/>
    <property type="match status" value="1"/>
</dbReference>
<dbReference type="AlphaFoldDB" id="A0A423VW92"/>
<dbReference type="EMBL" id="LJZO01000024">
    <property type="protein sequence ID" value="ROV95349.1"/>
    <property type="molecule type" value="Genomic_DNA"/>
</dbReference>
<evidence type="ECO:0000313" key="3">
    <source>
        <dbReference type="Proteomes" id="UP000284375"/>
    </source>
</evidence>
<reference evidence="2 3" key="1">
    <citation type="submission" date="2015-09" db="EMBL/GenBank/DDBJ databases">
        <title>Host preference determinants of Valsa canker pathogens revealed by comparative genomics.</title>
        <authorList>
            <person name="Yin Z."/>
            <person name="Huang L."/>
        </authorList>
    </citation>
    <scope>NUCLEOTIDE SEQUENCE [LARGE SCALE GENOMIC DNA]</scope>
    <source>
        <strain evidence="2 3">YSFL</strain>
    </source>
</reference>
<sequence>MATLTDLDIEKLFSGAPQFFARAEGHYTGAPHPSVAFPWDEQLPIRDLTDHTQIEDEAWGCITAWPHITRDVRKGPSASAARKVAEKRRAHFYPRCRERPNMLSMQGLEKGTMGYQAALELGVSDALKDEQWGFWSVGAKDKVIVEARQMALTSKDGLRRMDETTVMDHLMKNAQRYQEKHSRDKATCHELFQELFTQILHQPTRVLTDPYSLPVQITAILKVLAAPNVWVDFSHVEWRIRLGQVLWGTPEGSDDSVSDGASITGAEDTQGLHEERYWLLLQILLACELLVRLDAITEGDELPGDVKRSDIYRFEKDANTSVKWSLHLARVWLENIEITKTKVSEIKGHETQPKGWLASFTEKMSLTSDRPHSKHHDSHKEHYIYVMKGKYWERQVRGLTHFARRLKWPEIETEATQISDKCRAVTEGTPLNTPLTTPMSGRTSRTNSTYFTAATKHSSSDRKVSRRPKVGAALHPAGWLSKSYVSGLMLPGEGLYHFIMATLIENDTAAMTSLGPMANLCGGFVYRGKSFWSTACVVGRVLAAGKGAVECMGWISSDVTPQGLGDSWVEVDVEDIPEDLKHTDRQARLWGKLAIERESSVLGASRDDDSILPADFVVPYENNYVVPPPTISVELKALNLTAASDSVHTTPTLEAATPLSDITTQSEIKNYTPTLTFDVTTWEDDEDQQYTFRVAKDVYFVTAHPCIPSQHVRILKSPSSPTIQQIELSGNPIGGGAKPSSHVKILCHPLHKHYRYTSIHLSELLNKSTWTLEQLLTDSASNTAPSILPSSNTDMAPRVLVIDAMTNFKPQPEAHEIPLSPVTSRSNTSWTWSASASRHSSLSSLVSGGGVLDVKDISAPSPTPKEKAGERDVENSRKGAAETQMHSETRRRQFGSDMEVLVRAVCAERGWNALIARRRRGCLACAIREAGALGWRVVIRVD</sequence>
<evidence type="ECO:0000256" key="1">
    <source>
        <dbReference type="SAM" id="MobiDB-lite"/>
    </source>
</evidence>
<dbReference type="PANTHER" id="PTHR42345">
    <property type="entry name" value="TPR_REGION DOMAIN-CONTAINING PROTEIN"/>
    <property type="match status" value="1"/>
</dbReference>
<protein>
    <submittedName>
        <fullName evidence="2">Uncharacterized protein</fullName>
    </submittedName>
</protein>
<organism evidence="2 3">
    <name type="scientific">Cytospora chrysosperma</name>
    <name type="common">Cytospora canker fungus</name>
    <name type="synonym">Sphaeria chrysosperma</name>
    <dbReference type="NCBI Taxonomy" id="252740"/>
    <lineage>
        <taxon>Eukaryota</taxon>
        <taxon>Fungi</taxon>
        <taxon>Dikarya</taxon>
        <taxon>Ascomycota</taxon>
        <taxon>Pezizomycotina</taxon>
        <taxon>Sordariomycetes</taxon>
        <taxon>Sordariomycetidae</taxon>
        <taxon>Diaporthales</taxon>
        <taxon>Cytosporaceae</taxon>
        <taxon>Cytospora</taxon>
    </lineage>
</organism>
<dbReference type="Proteomes" id="UP000284375">
    <property type="component" value="Unassembled WGS sequence"/>
</dbReference>
<feature type="compositionally biased region" description="Basic and acidic residues" evidence="1">
    <location>
        <begin position="864"/>
        <end position="891"/>
    </location>
</feature>
<evidence type="ECO:0000313" key="2">
    <source>
        <dbReference type="EMBL" id="ROV95349.1"/>
    </source>
</evidence>
<gene>
    <name evidence="2" type="ORF">VSDG_06034</name>
</gene>
<comment type="caution">
    <text evidence="2">The sequence shown here is derived from an EMBL/GenBank/DDBJ whole genome shotgun (WGS) entry which is preliminary data.</text>
</comment>
<dbReference type="STRING" id="252740.A0A423VW92"/>
<dbReference type="OrthoDB" id="5420387at2759"/>
<feature type="region of interest" description="Disordered" evidence="1">
    <location>
        <begin position="853"/>
        <end position="893"/>
    </location>
</feature>
<accession>A0A423VW92</accession>
<name>A0A423VW92_CYTCH</name>